<evidence type="ECO:0000313" key="2">
    <source>
        <dbReference type="Proteomes" id="UP000617426"/>
    </source>
</evidence>
<reference evidence="1" key="1">
    <citation type="submission" date="2020-08" db="EMBL/GenBank/DDBJ databases">
        <title>Sequencing the genomes of 1000 actinobacteria strains.</title>
        <authorList>
            <person name="Klenk H.-P."/>
        </authorList>
    </citation>
    <scope>NUCLEOTIDE SEQUENCE</scope>
    <source>
        <strain evidence="1">DSM 10695</strain>
    </source>
</reference>
<proteinExistence type="predicted"/>
<protein>
    <submittedName>
        <fullName evidence="1">Uncharacterized protein</fullName>
    </submittedName>
</protein>
<dbReference type="Proteomes" id="UP000617426">
    <property type="component" value="Unassembled WGS sequence"/>
</dbReference>
<sequence length="53" mass="5541">MTAPRIVGPVGLLAEALADASSDLMRSLLQTMINALLCAGADRRQRGMGSALR</sequence>
<dbReference type="EMBL" id="JACHMK010000001">
    <property type="protein sequence ID" value="MBB6333946.1"/>
    <property type="molecule type" value="Genomic_DNA"/>
</dbReference>
<dbReference type="AlphaFoldDB" id="A0A923E5D8"/>
<comment type="caution">
    <text evidence="1">The sequence shown here is derived from an EMBL/GenBank/DDBJ whole genome shotgun (WGS) entry which is preliminary data.</text>
</comment>
<keyword evidence="2" id="KW-1185">Reference proteome</keyword>
<name>A0A923E5D8_9ACTO</name>
<evidence type="ECO:0000313" key="1">
    <source>
        <dbReference type="EMBL" id="MBB6333946.1"/>
    </source>
</evidence>
<organism evidence="1 2">
    <name type="scientific">Schaalia hyovaginalis</name>
    <dbReference type="NCBI Taxonomy" id="29316"/>
    <lineage>
        <taxon>Bacteria</taxon>
        <taxon>Bacillati</taxon>
        <taxon>Actinomycetota</taxon>
        <taxon>Actinomycetes</taxon>
        <taxon>Actinomycetales</taxon>
        <taxon>Actinomycetaceae</taxon>
        <taxon>Schaalia</taxon>
    </lineage>
</organism>
<gene>
    <name evidence="1" type="ORF">HD592_000511</name>
</gene>
<accession>A0A923E5D8</accession>